<proteinExistence type="predicted"/>
<sequence>NSRVIGFRLSVRDGGFAFALITVATRPVVPRQPSPECQALFDSQAFYHDHYSAACNVLTSECINRIYNGLVDLWNDRVCLAAATCQGTEKTVGIGACISPEIAALGHEGLPTIKSDLFLTIVTDCRTAPGRCVVTQQQYVDFFYGTLSLLGSTVWSDLQSEVIGLWWASIRDWAGTGDVVPYGNFDDWFHFSHS</sequence>
<evidence type="ECO:0000313" key="2">
    <source>
        <dbReference type="Proteomes" id="UP000017559"/>
    </source>
</evidence>
<dbReference type="OrthoDB" id="2734890at2759"/>
<dbReference type="Proteomes" id="UP000017559">
    <property type="component" value="Unassembled WGS sequence"/>
</dbReference>
<keyword evidence="2" id="KW-1185">Reference proteome</keyword>
<comment type="caution">
    <text evidence="1">The sequence shown here is derived from an EMBL/GenBank/DDBJ whole genome shotgun (WGS) entry which is preliminary data.</text>
</comment>
<dbReference type="AlphaFoldDB" id="V2Y5R8"/>
<protein>
    <submittedName>
        <fullName evidence="1">Chitin synthase</fullName>
    </submittedName>
</protein>
<organism evidence="1 2">
    <name type="scientific">Moniliophthora roreri (strain MCA 2997)</name>
    <name type="common">Cocoa frosty pod rot fungus</name>
    <name type="synonym">Crinipellis roreri</name>
    <dbReference type="NCBI Taxonomy" id="1381753"/>
    <lineage>
        <taxon>Eukaryota</taxon>
        <taxon>Fungi</taxon>
        <taxon>Dikarya</taxon>
        <taxon>Basidiomycota</taxon>
        <taxon>Agaricomycotina</taxon>
        <taxon>Agaricomycetes</taxon>
        <taxon>Agaricomycetidae</taxon>
        <taxon>Agaricales</taxon>
        <taxon>Marasmiineae</taxon>
        <taxon>Marasmiaceae</taxon>
        <taxon>Moniliophthora</taxon>
    </lineage>
</organism>
<dbReference type="EMBL" id="AWSO01000855">
    <property type="protein sequence ID" value="ESK86999.1"/>
    <property type="molecule type" value="Genomic_DNA"/>
</dbReference>
<reference evidence="1 2" key="1">
    <citation type="journal article" date="2014" name="BMC Genomics">
        <title>Genome and secretome analysis of the hemibiotrophic fungal pathogen, Moniliophthora roreri, which causes frosty pod rot disease of cacao: mechanisms of the biotrophic and necrotrophic phases.</title>
        <authorList>
            <person name="Meinhardt L.W."/>
            <person name="Costa G.G.L."/>
            <person name="Thomazella D.P.T."/>
            <person name="Teixeira P.J.P.L."/>
            <person name="Carazzolle M.F."/>
            <person name="Schuster S.C."/>
            <person name="Carlson J.E."/>
            <person name="Guiltinan M.J."/>
            <person name="Mieczkowski P."/>
            <person name="Farmer A."/>
            <person name="Ramaraj T."/>
            <person name="Crozier J."/>
            <person name="Davis R.E."/>
            <person name="Shao J."/>
            <person name="Melnick R.L."/>
            <person name="Pereira G.A.G."/>
            <person name="Bailey B.A."/>
        </authorList>
    </citation>
    <scope>NUCLEOTIDE SEQUENCE [LARGE SCALE GENOMIC DNA]</scope>
    <source>
        <strain evidence="1 2">MCA 2997</strain>
    </source>
</reference>
<accession>V2Y5R8</accession>
<dbReference type="KEGG" id="mrr:Moror_10929"/>
<feature type="non-terminal residue" evidence="1">
    <location>
        <position position="1"/>
    </location>
</feature>
<evidence type="ECO:0000313" key="1">
    <source>
        <dbReference type="EMBL" id="ESK86999.1"/>
    </source>
</evidence>
<gene>
    <name evidence="1" type="ORF">Moror_10929</name>
</gene>
<dbReference type="HOGENOM" id="CLU_100319_0_0_1"/>
<name>V2Y5R8_MONRO</name>